<reference evidence="10" key="1">
    <citation type="journal article" date="2014" name="Int. J. Syst. Evol. Microbiol.">
        <title>Complete genome sequence of Corynebacterium casei LMG S-19264T (=DSM 44701T), isolated from a smear-ripened cheese.</title>
        <authorList>
            <consortium name="US DOE Joint Genome Institute (JGI-PGF)"/>
            <person name="Walter F."/>
            <person name="Albersmeier A."/>
            <person name="Kalinowski J."/>
            <person name="Ruckert C."/>
        </authorList>
    </citation>
    <scope>NUCLEOTIDE SEQUENCE</scope>
    <source>
        <strain evidence="10">KCTC 42650</strain>
    </source>
</reference>
<keyword evidence="6 8" id="KW-1133">Transmembrane helix</keyword>
<dbReference type="GO" id="GO:0009103">
    <property type="term" value="P:lipopolysaccharide biosynthetic process"/>
    <property type="evidence" value="ECO:0007669"/>
    <property type="project" value="UniProtKB-ARBA"/>
</dbReference>
<evidence type="ECO:0000259" key="9">
    <source>
        <dbReference type="Pfam" id="PF13231"/>
    </source>
</evidence>
<feature type="transmembrane region" description="Helical" evidence="8">
    <location>
        <begin position="337"/>
        <end position="360"/>
    </location>
</feature>
<feature type="transmembrane region" description="Helical" evidence="8">
    <location>
        <begin position="139"/>
        <end position="158"/>
    </location>
</feature>
<comment type="caution">
    <text evidence="10">The sequence shown here is derived from an EMBL/GenBank/DDBJ whole genome shotgun (WGS) entry which is preliminary data.</text>
</comment>
<dbReference type="GO" id="GO:0005886">
    <property type="term" value="C:plasma membrane"/>
    <property type="evidence" value="ECO:0007669"/>
    <property type="project" value="UniProtKB-SubCell"/>
</dbReference>
<keyword evidence="2" id="KW-1003">Cell membrane</keyword>
<keyword evidence="3" id="KW-0328">Glycosyltransferase</keyword>
<comment type="subcellular location">
    <subcellularLocation>
        <location evidence="1">Cell membrane</location>
        <topology evidence="1">Multi-pass membrane protein</topology>
    </subcellularLocation>
</comment>
<organism evidence="10 11">
    <name type="scientific">Seohaeicola zhoushanensis</name>
    <dbReference type="NCBI Taxonomy" id="1569283"/>
    <lineage>
        <taxon>Bacteria</taxon>
        <taxon>Pseudomonadati</taxon>
        <taxon>Pseudomonadota</taxon>
        <taxon>Alphaproteobacteria</taxon>
        <taxon>Rhodobacterales</taxon>
        <taxon>Roseobacteraceae</taxon>
        <taxon>Seohaeicola</taxon>
    </lineage>
</organism>
<accession>A0A8J3H202</accession>
<evidence type="ECO:0000313" key="10">
    <source>
        <dbReference type="EMBL" id="GHF75483.1"/>
    </source>
</evidence>
<keyword evidence="11" id="KW-1185">Reference proteome</keyword>
<feature type="transmembrane region" description="Helical" evidence="8">
    <location>
        <begin position="259"/>
        <end position="284"/>
    </location>
</feature>
<dbReference type="AlphaFoldDB" id="A0A8J3H202"/>
<evidence type="ECO:0000256" key="4">
    <source>
        <dbReference type="ARBA" id="ARBA00022679"/>
    </source>
</evidence>
<evidence type="ECO:0000256" key="8">
    <source>
        <dbReference type="SAM" id="Phobius"/>
    </source>
</evidence>
<dbReference type="EMBL" id="BNCJ01000046">
    <property type="protein sequence ID" value="GHF75483.1"/>
    <property type="molecule type" value="Genomic_DNA"/>
</dbReference>
<keyword evidence="5 8" id="KW-0812">Transmembrane</keyword>
<evidence type="ECO:0000256" key="5">
    <source>
        <dbReference type="ARBA" id="ARBA00022692"/>
    </source>
</evidence>
<evidence type="ECO:0000256" key="1">
    <source>
        <dbReference type="ARBA" id="ARBA00004651"/>
    </source>
</evidence>
<dbReference type="InterPro" id="IPR038731">
    <property type="entry name" value="RgtA/B/C-like"/>
</dbReference>
<feature type="transmembrane region" description="Helical" evidence="8">
    <location>
        <begin position="196"/>
        <end position="212"/>
    </location>
</feature>
<dbReference type="RefSeq" id="WP_189683097.1">
    <property type="nucleotide sequence ID" value="NZ_BNCJ01000046.1"/>
</dbReference>
<feature type="transmembrane region" description="Helical" evidence="8">
    <location>
        <begin position="296"/>
        <end position="317"/>
    </location>
</feature>
<name>A0A8J3H202_9RHOB</name>
<evidence type="ECO:0000256" key="6">
    <source>
        <dbReference type="ARBA" id="ARBA00022989"/>
    </source>
</evidence>
<reference evidence="10" key="2">
    <citation type="submission" date="2020-09" db="EMBL/GenBank/DDBJ databases">
        <authorList>
            <person name="Sun Q."/>
            <person name="Kim S."/>
        </authorList>
    </citation>
    <scope>NUCLEOTIDE SEQUENCE</scope>
    <source>
        <strain evidence="10">KCTC 42650</strain>
    </source>
</reference>
<feature type="transmembrane region" description="Helical" evidence="8">
    <location>
        <begin position="219"/>
        <end position="239"/>
    </location>
</feature>
<gene>
    <name evidence="10" type="ORF">GCM10017056_52470</name>
</gene>
<dbReference type="Pfam" id="PF13231">
    <property type="entry name" value="PMT_2"/>
    <property type="match status" value="1"/>
</dbReference>
<evidence type="ECO:0000256" key="7">
    <source>
        <dbReference type="ARBA" id="ARBA00023136"/>
    </source>
</evidence>
<evidence type="ECO:0000256" key="2">
    <source>
        <dbReference type="ARBA" id="ARBA00022475"/>
    </source>
</evidence>
<dbReference type="PANTHER" id="PTHR33908">
    <property type="entry name" value="MANNOSYLTRANSFERASE YKCB-RELATED"/>
    <property type="match status" value="1"/>
</dbReference>
<dbReference type="PANTHER" id="PTHR33908:SF11">
    <property type="entry name" value="MEMBRANE PROTEIN"/>
    <property type="match status" value="1"/>
</dbReference>
<protein>
    <recommendedName>
        <fullName evidence="9">Glycosyltransferase RgtA/B/C/D-like domain-containing protein</fullName>
    </recommendedName>
</protein>
<dbReference type="InterPro" id="IPR050297">
    <property type="entry name" value="LipidA_mod_glycosyltrf_83"/>
</dbReference>
<keyword evidence="4" id="KW-0808">Transferase</keyword>
<sequence length="500" mass="54470">MTAGGPGAAATDRLPVVVLAVLVCMTAALLLFRLDHPALKMDEVFSVNYIRNGVAYLLDLARPDERNPPGYFLALKAWTALAGDSRAGARSLSVACALACLPLIYLVARPLFGPRVALLAALFLGSFPGFLHYGREARMYAMLFFCLMLAILFCTMLLDHARIRSRARHPALALGLVVTGFAVSLAATFYAHYSAAVYYLCFLAAVVWIFLLERDLRLLGLVGTGLALATLLALPQIFHMLGFVSPGESEWIPPTTAELFLKTVLGCFPFPTWAKPVFLLLYAAGTVMIWRRDRRFGILFLCMPAVGIAALGVIGIWRPMLLVRTAQPLTLLAPLALAVAVARLPLPGIAAAALVALQLWPARADYPAERETMAGEALSEVLADIDPDRDQVFYIAPLRPQFELFRLPGRERFQPLRFEDPAAQFPAILSRVRSCHGPLPAPAGCGRTYVIMEPDPRFEKENAAAWTRFLDRLAAETGNSRTLTLPGHAVYILSGKAPGG</sequence>
<feature type="domain" description="Glycosyltransferase RgtA/B/C/D-like" evidence="9">
    <location>
        <begin position="67"/>
        <end position="232"/>
    </location>
</feature>
<feature type="transmembrane region" description="Helical" evidence="8">
    <location>
        <begin position="170"/>
        <end position="190"/>
    </location>
</feature>
<evidence type="ECO:0000256" key="3">
    <source>
        <dbReference type="ARBA" id="ARBA00022676"/>
    </source>
</evidence>
<feature type="transmembrane region" description="Helical" evidence="8">
    <location>
        <begin position="14"/>
        <end position="32"/>
    </location>
</feature>
<evidence type="ECO:0000313" key="11">
    <source>
        <dbReference type="Proteomes" id="UP000626220"/>
    </source>
</evidence>
<dbReference type="GO" id="GO:0016763">
    <property type="term" value="F:pentosyltransferase activity"/>
    <property type="evidence" value="ECO:0007669"/>
    <property type="project" value="TreeGrafter"/>
</dbReference>
<dbReference type="Proteomes" id="UP000626220">
    <property type="component" value="Unassembled WGS sequence"/>
</dbReference>
<proteinExistence type="predicted"/>
<keyword evidence="7 8" id="KW-0472">Membrane</keyword>